<keyword evidence="2 6" id="KW-0812">Transmembrane</keyword>
<feature type="transmembrane region" description="Helical" evidence="6">
    <location>
        <begin position="53"/>
        <end position="71"/>
    </location>
</feature>
<dbReference type="GO" id="GO:0016020">
    <property type="term" value="C:membrane"/>
    <property type="evidence" value="ECO:0007669"/>
    <property type="project" value="UniProtKB-SubCell"/>
</dbReference>
<feature type="transmembrane region" description="Helical" evidence="6">
    <location>
        <begin position="205"/>
        <end position="228"/>
    </location>
</feature>
<feature type="transmembrane region" description="Helical" evidence="6">
    <location>
        <begin position="168"/>
        <end position="193"/>
    </location>
</feature>
<feature type="domain" description="Rhodopsin" evidence="7">
    <location>
        <begin position="38"/>
        <end position="229"/>
    </location>
</feature>
<keyword evidence="3 6" id="KW-1133">Transmembrane helix</keyword>
<proteinExistence type="inferred from homology"/>
<evidence type="ECO:0000256" key="4">
    <source>
        <dbReference type="ARBA" id="ARBA00023136"/>
    </source>
</evidence>
<feature type="transmembrane region" description="Helical" evidence="6">
    <location>
        <begin position="126"/>
        <end position="148"/>
    </location>
</feature>
<dbReference type="Pfam" id="PF20684">
    <property type="entry name" value="Fung_rhodopsin"/>
    <property type="match status" value="1"/>
</dbReference>
<dbReference type="InterPro" id="IPR049326">
    <property type="entry name" value="Rhodopsin_dom_fungi"/>
</dbReference>
<dbReference type="OrthoDB" id="444631at2759"/>
<keyword evidence="9" id="KW-1185">Reference proteome</keyword>
<feature type="transmembrane region" description="Helical" evidence="6">
    <location>
        <begin position="91"/>
        <end position="114"/>
    </location>
</feature>
<name>A0A166BMQ6_9AGAM</name>
<dbReference type="Proteomes" id="UP000076532">
    <property type="component" value="Unassembled WGS sequence"/>
</dbReference>
<evidence type="ECO:0000256" key="6">
    <source>
        <dbReference type="SAM" id="Phobius"/>
    </source>
</evidence>
<comment type="subcellular location">
    <subcellularLocation>
        <location evidence="1">Membrane</location>
        <topology evidence="1">Multi-pass membrane protein</topology>
    </subcellularLocation>
</comment>
<sequence length="392" mass="43507">MILDVRTPLEHIPQPSISTTRALVTVFNALAIAITAFRLFIQCRRSQLWWEDAWAGIATVFAVITIPAYWFLTGSATVEPYSDTNTKVITWWLVVLTCTCVLWAARMSLIFSIIRLSDPSYPLRKPANITAGFFACCWMGLLLLKVLLCRDIKAWRDTAVVACDLGESAAIIELCVDVVADALLVVLVLFLLRDARQLKKSQRKLIFAMFSATVLTTLVSIVHVVFVVGPWESRLEGITASAKSAVSLIVCNLPVVVHFFYRRFKQGQADGRESYDYAGHIASGRRRHNLPVVLAFFYRMFWRGRAEDTETEEEYGYAPHSTSDMALTNTNDMHDTGPVYSTDLLETFDSTEPSTFHGPRQPSLAGGAGKLISTAGASAVLSARRSSVPQLD</sequence>
<reference evidence="8 9" key="1">
    <citation type="journal article" date="2016" name="Mol. Biol. Evol.">
        <title>Comparative Genomics of Early-Diverging Mushroom-Forming Fungi Provides Insights into the Origins of Lignocellulose Decay Capabilities.</title>
        <authorList>
            <person name="Nagy L.G."/>
            <person name="Riley R."/>
            <person name="Tritt A."/>
            <person name="Adam C."/>
            <person name="Daum C."/>
            <person name="Floudas D."/>
            <person name="Sun H."/>
            <person name="Yadav J.S."/>
            <person name="Pangilinan J."/>
            <person name="Larsson K.H."/>
            <person name="Matsuura K."/>
            <person name="Barry K."/>
            <person name="Labutti K."/>
            <person name="Kuo R."/>
            <person name="Ohm R.A."/>
            <person name="Bhattacharya S.S."/>
            <person name="Shirouzu T."/>
            <person name="Yoshinaga Y."/>
            <person name="Martin F.M."/>
            <person name="Grigoriev I.V."/>
            <person name="Hibbett D.S."/>
        </authorList>
    </citation>
    <scope>NUCLEOTIDE SEQUENCE [LARGE SCALE GENOMIC DNA]</scope>
    <source>
        <strain evidence="8 9">CBS 109695</strain>
    </source>
</reference>
<dbReference type="PANTHER" id="PTHR33048">
    <property type="entry name" value="PTH11-LIKE INTEGRAL MEMBRANE PROTEIN (AFU_ORTHOLOGUE AFUA_5G11245)"/>
    <property type="match status" value="1"/>
</dbReference>
<evidence type="ECO:0000256" key="3">
    <source>
        <dbReference type="ARBA" id="ARBA00022989"/>
    </source>
</evidence>
<gene>
    <name evidence="8" type="ORF">FIBSPDRAFT_1049852</name>
</gene>
<protein>
    <recommendedName>
        <fullName evidence="7">Rhodopsin domain-containing protein</fullName>
    </recommendedName>
</protein>
<feature type="transmembrane region" description="Helical" evidence="6">
    <location>
        <begin position="240"/>
        <end position="261"/>
    </location>
</feature>
<evidence type="ECO:0000256" key="1">
    <source>
        <dbReference type="ARBA" id="ARBA00004141"/>
    </source>
</evidence>
<evidence type="ECO:0000256" key="5">
    <source>
        <dbReference type="ARBA" id="ARBA00038359"/>
    </source>
</evidence>
<dbReference type="AlphaFoldDB" id="A0A166BMQ6"/>
<feature type="transmembrane region" description="Helical" evidence="6">
    <location>
        <begin position="20"/>
        <end position="41"/>
    </location>
</feature>
<organism evidence="8 9">
    <name type="scientific">Athelia psychrophila</name>
    <dbReference type="NCBI Taxonomy" id="1759441"/>
    <lineage>
        <taxon>Eukaryota</taxon>
        <taxon>Fungi</taxon>
        <taxon>Dikarya</taxon>
        <taxon>Basidiomycota</taxon>
        <taxon>Agaricomycotina</taxon>
        <taxon>Agaricomycetes</taxon>
        <taxon>Agaricomycetidae</taxon>
        <taxon>Atheliales</taxon>
        <taxon>Atheliaceae</taxon>
        <taxon>Athelia</taxon>
    </lineage>
</organism>
<dbReference type="EMBL" id="KV417642">
    <property type="protein sequence ID" value="KZP12804.1"/>
    <property type="molecule type" value="Genomic_DNA"/>
</dbReference>
<evidence type="ECO:0000313" key="9">
    <source>
        <dbReference type="Proteomes" id="UP000076532"/>
    </source>
</evidence>
<comment type="similarity">
    <text evidence="5">Belongs to the SAT4 family.</text>
</comment>
<dbReference type="InterPro" id="IPR052337">
    <property type="entry name" value="SAT4-like"/>
</dbReference>
<accession>A0A166BMQ6</accession>
<keyword evidence="4 6" id="KW-0472">Membrane</keyword>
<evidence type="ECO:0000259" key="7">
    <source>
        <dbReference type="Pfam" id="PF20684"/>
    </source>
</evidence>
<evidence type="ECO:0000256" key="2">
    <source>
        <dbReference type="ARBA" id="ARBA00022692"/>
    </source>
</evidence>
<evidence type="ECO:0000313" key="8">
    <source>
        <dbReference type="EMBL" id="KZP12804.1"/>
    </source>
</evidence>
<dbReference type="PANTHER" id="PTHR33048:SF19">
    <property type="entry name" value="MEMBRANE PROTEIN PTH11-LIKE, PUTATIVE (AFU_ORTHOLOGUE AFUA_1G14080)-RELATED"/>
    <property type="match status" value="1"/>
</dbReference>